<evidence type="ECO:0000256" key="9">
    <source>
        <dbReference type="SAM" id="MobiDB-lite"/>
    </source>
</evidence>
<feature type="transmembrane region" description="Helical" evidence="10">
    <location>
        <begin position="264"/>
        <end position="289"/>
    </location>
</feature>
<dbReference type="InterPro" id="IPR013099">
    <property type="entry name" value="K_chnl_dom"/>
</dbReference>
<dbReference type="OrthoDB" id="297496at2759"/>
<accession>A0A2J6QHL8</accession>
<proteinExistence type="inferred from homology"/>
<evidence type="ECO:0000313" key="12">
    <source>
        <dbReference type="EMBL" id="PMD25762.1"/>
    </source>
</evidence>
<keyword evidence="3 8" id="KW-0812">Transmembrane</keyword>
<evidence type="ECO:0000256" key="10">
    <source>
        <dbReference type="SAM" id="Phobius"/>
    </source>
</evidence>
<dbReference type="PANTHER" id="PTHR11003:SF291">
    <property type="entry name" value="IP11374P"/>
    <property type="match status" value="1"/>
</dbReference>
<dbReference type="SUPFAM" id="SSF81324">
    <property type="entry name" value="Voltage-gated potassium channels"/>
    <property type="match status" value="2"/>
</dbReference>
<dbReference type="GO" id="GO:0005886">
    <property type="term" value="C:plasma membrane"/>
    <property type="evidence" value="ECO:0007669"/>
    <property type="project" value="TreeGrafter"/>
</dbReference>
<dbReference type="Proteomes" id="UP000235672">
    <property type="component" value="Unassembled WGS sequence"/>
</dbReference>
<evidence type="ECO:0000256" key="1">
    <source>
        <dbReference type="ARBA" id="ARBA00004141"/>
    </source>
</evidence>
<feature type="region of interest" description="Disordered" evidence="9">
    <location>
        <begin position="440"/>
        <end position="463"/>
    </location>
</feature>
<evidence type="ECO:0000313" key="13">
    <source>
        <dbReference type="Proteomes" id="UP000235672"/>
    </source>
</evidence>
<gene>
    <name evidence="12" type="ORF">NA56DRAFT_385184</name>
</gene>
<evidence type="ECO:0000256" key="4">
    <source>
        <dbReference type="ARBA" id="ARBA00022989"/>
    </source>
</evidence>
<feature type="transmembrane region" description="Helical" evidence="10">
    <location>
        <begin position="60"/>
        <end position="86"/>
    </location>
</feature>
<name>A0A2J6QHL8_9HELO</name>
<dbReference type="GO" id="GO:0015271">
    <property type="term" value="F:outward rectifier potassium channel activity"/>
    <property type="evidence" value="ECO:0007669"/>
    <property type="project" value="TreeGrafter"/>
</dbReference>
<keyword evidence="13" id="KW-1185">Reference proteome</keyword>
<keyword evidence="4 10" id="KW-1133">Transmembrane helix</keyword>
<evidence type="ECO:0000256" key="8">
    <source>
        <dbReference type="RuleBase" id="RU003857"/>
    </source>
</evidence>
<dbReference type="GO" id="GO:0022841">
    <property type="term" value="F:potassium ion leak channel activity"/>
    <property type="evidence" value="ECO:0007669"/>
    <property type="project" value="TreeGrafter"/>
</dbReference>
<feature type="transmembrane region" description="Helical" evidence="10">
    <location>
        <begin position="20"/>
        <end position="48"/>
    </location>
</feature>
<dbReference type="InterPro" id="IPR003280">
    <property type="entry name" value="2pore_dom_K_chnl"/>
</dbReference>
<dbReference type="Pfam" id="PF07885">
    <property type="entry name" value="Ion_trans_2"/>
    <property type="match status" value="2"/>
</dbReference>
<feature type="compositionally biased region" description="Basic and acidic residues" evidence="9">
    <location>
        <begin position="232"/>
        <end position="245"/>
    </location>
</feature>
<sequence>MLPAMGHESTFLKKNGLDTLNLIMISIVGGFLACFILIALVVATAISLKMPPPLTRTYTQAYYFAIMAAVLYFVTSAFIVYTAHMLRRSQQTSEQIRKQFSQGHRSLKLLTVLFMAYLLLGALVFSKIEGWEYLDAVFWADVTILTIGFGDFTPKTHLGRSLLFPYATFGIFILFLVIYAITTVVFERGKPTWKVRLRDQDRIRHVKKRDRDLSSESTQQKADDPTSNTEPLTRKEKAEEEREARRRDFNTMQGIILKAARRQIFYSISLWLFFAFFLWLVGALVFYRAESDQGWSYFQAVYFTFVSLLAIGYGDETIHSMFSKAFFVLWSLIVVPTLTMLISTGTEAVGIPYMTGLKKWYREKFHKQPQESRKHLSAGLVPIEQLPNNTHDKNHLLVQAIKRVALDHIKSQGSNKQHEYTFDDWEYIFYLMGVLEPSSADSNAKNGGQSEGGEKSSPTLQRSGLEEWTQGGQILDWLHGKNPLNVSETLTEWVLLSLVEKLEAELLELRKELGNTVNL</sequence>
<keyword evidence="6 10" id="KW-0472">Membrane</keyword>
<comment type="subcellular location">
    <subcellularLocation>
        <location evidence="1">Membrane</location>
        <topology evidence="1">Multi-pass membrane protein</topology>
    </subcellularLocation>
</comment>
<evidence type="ECO:0000256" key="5">
    <source>
        <dbReference type="ARBA" id="ARBA00023065"/>
    </source>
</evidence>
<keyword evidence="5 8" id="KW-0406">Ion transport</keyword>
<evidence type="ECO:0000259" key="11">
    <source>
        <dbReference type="Pfam" id="PF07885"/>
    </source>
</evidence>
<dbReference type="PANTHER" id="PTHR11003">
    <property type="entry name" value="POTASSIUM CHANNEL, SUBFAMILY K"/>
    <property type="match status" value="1"/>
</dbReference>
<evidence type="ECO:0000256" key="7">
    <source>
        <dbReference type="ARBA" id="ARBA00023303"/>
    </source>
</evidence>
<evidence type="ECO:0000256" key="2">
    <source>
        <dbReference type="ARBA" id="ARBA00022448"/>
    </source>
</evidence>
<feature type="region of interest" description="Disordered" evidence="9">
    <location>
        <begin position="208"/>
        <end position="245"/>
    </location>
</feature>
<feature type="transmembrane region" description="Helical" evidence="10">
    <location>
        <begin position="107"/>
        <end position="125"/>
    </location>
</feature>
<dbReference type="Gene3D" id="1.10.287.70">
    <property type="match status" value="2"/>
</dbReference>
<evidence type="ECO:0000256" key="3">
    <source>
        <dbReference type="ARBA" id="ARBA00022692"/>
    </source>
</evidence>
<feature type="transmembrane region" description="Helical" evidence="10">
    <location>
        <begin position="295"/>
        <end position="313"/>
    </location>
</feature>
<dbReference type="EMBL" id="KZ613469">
    <property type="protein sequence ID" value="PMD25762.1"/>
    <property type="molecule type" value="Genomic_DNA"/>
</dbReference>
<feature type="transmembrane region" description="Helical" evidence="10">
    <location>
        <begin position="325"/>
        <end position="345"/>
    </location>
</feature>
<keyword evidence="7 8" id="KW-0407">Ion channel</keyword>
<feature type="domain" description="Potassium channel" evidence="11">
    <location>
        <begin position="113"/>
        <end position="186"/>
    </location>
</feature>
<feature type="transmembrane region" description="Helical" evidence="10">
    <location>
        <begin position="163"/>
        <end position="186"/>
    </location>
</feature>
<feature type="domain" description="Potassium channel" evidence="11">
    <location>
        <begin position="275"/>
        <end position="348"/>
    </location>
</feature>
<dbReference type="PRINTS" id="PR01333">
    <property type="entry name" value="2POREKCHANEL"/>
</dbReference>
<feature type="compositionally biased region" description="Polar residues" evidence="9">
    <location>
        <begin position="215"/>
        <end position="231"/>
    </location>
</feature>
<protein>
    <submittedName>
        <fullName evidence="12">Voltage-gated potassium channel</fullName>
    </submittedName>
</protein>
<organism evidence="12 13">
    <name type="scientific">Hyaloscypha hepaticicola</name>
    <dbReference type="NCBI Taxonomy" id="2082293"/>
    <lineage>
        <taxon>Eukaryota</taxon>
        <taxon>Fungi</taxon>
        <taxon>Dikarya</taxon>
        <taxon>Ascomycota</taxon>
        <taxon>Pezizomycotina</taxon>
        <taxon>Leotiomycetes</taxon>
        <taxon>Helotiales</taxon>
        <taxon>Hyaloscyphaceae</taxon>
        <taxon>Hyaloscypha</taxon>
    </lineage>
</organism>
<dbReference type="GO" id="GO:0030322">
    <property type="term" value="P:stabilization of membrane potential"/>
    <property type="evidence" value="ECO:0007669"/>
    <property type="project" value="TreeGrafter"/>
</dbReference>
<comment type="similarity">
    <text evidence="8">Belongs to the two pore domain potassium channel (TC 1.A.1.8) family.</text>
</comment>
<reference evidence="12 13" key="1">
    <citation type="submission" date="2016-05" db="EMBL/GenBank/DDBJ databases">
        <title>A degradative enzymes factory behind the ericoid mycorrhizal symbiosis.</title>
        <authorList>
            <consortium name="DOE Joint Genome Institute"/>
            <person name="Martino E."/>
            <person name="Morin E."/>
            <person name="Grelet G."/>
            <person name="Kuo A."/>
            <person name="Kohler A."/>
            <person name="Daghino S."/>
            <person name="Barry K."/>
            <person name="Choi C."/>
            <person name="Cichocki N."/>
            <person name="Clum A."/>
            <person name="Copeland A."/>
            <person name="Hainaut M."/>
            <person name="Haridas S."/>
            <person name="Labutti K."/>
            <person name="Lindquist E."/>
            <person name="Lipzen A."/>
            <person name="Khouja H.-R."/>
            <person name="Murat C."/>
            <person name="Ohm R."/>
            <person name="Olson A."/>
            <person name="Spatafora J."/>
            <person name="Veneault-Fourrey C."/>
            <person name="Henrissat B."/>
            <person name="Grigoriev I."/>
            <person name="Martin F."/>
            <person name="Perotto S."/>
        </authorList>
    </citation>
    <scope>NUCLEOTIDE SEQUENCE [LARGE SCALE GENOMIC DNA]</scope>
    <source>
        <strain evidence="12 13">UAMH 7357</strain>
    </source>
</reference>
<dbReference type="AlphaFoldDB" id="A0A2J6QHL8"/>
<evidence type="ECO:0000256" key="6">
    <source>
        <dbReference type="ARBA" id="ARBA00023136"/>
    </source>
</evidence>
<keyword evidence="2 8" id="KW-0813">Transport</keyword>